<dbReference type="Proteomes" id="UP000274122">
    <property type="component" value="Chromosome"/>
</dbReference>
<evidence type="ECO:0000313" key="2">
    <source>
        <dbReference type="Proteomes" id="UP000274122"/>
    </source>
</evidence>
<protein>
    <submittedName>
        <fullName evidence="1">Caudovirales tail fibre assembly protein</fullName>
    </submittedName>
</protein>
<evidence type="ECO:0000313" key="1">
    <source>
        <dbReference type="EMBL" id="VEB95800.1"/>
    </source>
</evidence>
<keyword evidence="2" id="KW-1185">Reference proteome</keyword>
<dbReference type="OrthoDB" id="8596093at2"/>
<dbReference type="KEGG" id="clap:NCTC11466_00936"/>
<reference evidence="1 2" key="1">
    <citation type="submission" date="2018-12" db="EMBL/GenBank/DDBJ databases">
        <authorList>
            <consortium name="Pathogen Informatics"/>
        </authorList>
    </citation>
    <scope>NUCLEOTIDE SEQUENCE [LARGE SCALE GENOMIC DNA]</scope>
    <source>
        <strain evidence="1 2">NCTC11466</strain>
    </source>
</reference>
<name>A0A3S4IL31_9ENTR</name>
<sequence length="179" mass="20513">MQEFGKFTQYVPEDSDKPKTIGVSNIMYLRDDLGNDWYEIRELFSENTLKIGFDESGRVRTFTTNIDAMVPIDLSVAELEANDENLKIVLGEDWFYRDGKLRQIRDYAAIAASQRDQLMNEAGQRIEWLNAAAEDSDISADEKSELEALRAYRTQLRRLDISLAPNITWPEKPAPSTTL</sequence>
<dbReference type="InterPro" id="IPR003458">
    <property type="entry name" value="Phage_T4_Gp38_tail_assem"/>
</dbReference>
<dbReference type="Pfam" id="PF02413">
    <property type="entry name" value="Caudo_TAP"/>
    <property type="match status" value="1"/>
</dbReference>
<dbReference type="AlphaFoldDB" id="A0A3S4IL31"/>
<organism evidence="1 2">
    <name type="scientific">Cedecea lapagei</name>
    <dbReference type="NCBI Taxonomy" id="158823"/>
    <lineage>
        <taxon>Bacteria</taxon>
        <taxon>Pseudomonadati</taxon>
        <taxon>Pseudomonadota</taxon>
        <taxon>Gammaproteobacteria</taxon>
        <taxon>Enterobacterales</taxon>
        <taxon>Enterobacteriaceae</taxon>
        <taxon>Cedecea</taxon>
    </lineage>
</organism>
<dbReference type="RefSeq" id="WP_126355163.1">
    <property type="nucleotide sequence ID" value="NZ_LR134201.1"/>
</dbReference>
<dbReference type="EMBL" id="LR134201">
    <property type="protein sequence ID" value="VEB95800.1"/>
    <property type="molecule type" value="Genomic_DNA"/>
</dbReference>
<proteinExistence type="predicted"/>
<gene>
    <name evidence="1" type="ORF">NCTC11466_00936</name>
</gene>
<accession>A0A3S4IL31</accession>